<evidence type="ECO:0000256" key="1">
    <source>
        <dbReference type="SAM" id="Phobius"/>
    </source>
</evidence>
<dbReference type="RefSeq" id="WP_159234150.1">
    <property type="nucleotide sequence ID" value="NZ_CACSIP010000045.1"/>
</dbReference>
<evidence type="ECO:0000313" key="3">
    <source>
        <dbReference type="Proteomes" id="UP000430146"/>
    </source>
</evidence>
<keyword evidence="1" id="KW-0472">Membrane</keyword>
<dbReference type="AlphaFoldDB" id="A0A5S9R891"/>
<evidence type="ECO:0000313" key="2">
    <source>
        <dbReference type="EMBL" id="CAA0131966.1"/>
    </source>
</evidence>
<evidence type="ECO:0008006" key="4">
    <source>
        <dbReference type="Google" id="ProtNLM"/>
    </source>
</evidence>
<reference evidence="2 3" key="1">
    <citation type="submission" date="2019-11" db="EMBL/GenBank/DDBJ databases">
        <authorList>
            <person name="Holert J."/>
        </authorList>
    </citation>
    <scope>NUCLEOTIDE SEQUENCE [LARGE SCALE GENOMIC DNA]</scope>
    <source>
        <strain evidence="2">BC8_1</strain>
    </source>
</reference>
<dbReference type="Proteomes" id="UP000430146">
    <property type="component" value="Unassembled WGS sequence"/>
</dbReference>
<organism evidence="2 3">
    <name type="scientific">Mycolicibacterium vanbaalenii</name>
    <name type="common">Mycobacterium vanbaalenii</name>
    <dbReference type="NCBI Taxonomy" id="110539"/>
    <lineage>
        <taxon>Bacteria</taxon>
        <taxon>Bacillati</taxon>
        <taxon>Actinomycetota</taxon>
        <taxon>Actinomycetes</taxon>
        <taxon>Mycobacteriales</taxon>
        <taxon>Mycobacteriaceae</taxon>
        <taxon>Mycolicibacterium</taxon>
    </lineage>
</organism>
<keyword evidence="1" id="KW-1133">Transmembrane helix</keyword>
<feature type="transmembrane region" description="Helical" evidence="1">
    <location>
        <begin position="23"/>
        <end position="43"/>
    </location>
</feature>
<protein>
    <recommendedName>
        <fullName evidence="4">Protein kinase</fullName>
    </recommendedName>
</protein>
<name>A0A5S9R891_MYCVN</name>
<keyword evidence="1" id="KW-0812">Transmembrane</keyword>
<proteinExistence type="predicted"/>
<dbReference type="OrthoDB" id="4751509at2"/>
<dbReference type="EMBL" id="CACSIP010000045">
    <property type="protein sequence ID" value="CAA0131966.1"/>
    <property type="molecule type" value="Genomic_DNA"/>
</dbReference>
<gene>
    <name evidence="2" type="ORF">AELLOGFF_01543</name>
</gene>
<sequence length="188" mass="19617">MPTSTEPDPAPAAPRRGLLSAKASAISIVVASFATLAIVFGIMNSPGDEPAQMQTIPAEPNTASKWVAAPPEPTATTAPPAPPAPLTMDAQGFVGSAARCDQQQQAVAIARTNRSAMVVCQGSDGAYQYQGIRLHDGASLRLDDVRVIPAGFEARNDGTTYRLSPTELVVINGEALQSRDAMVEYRAG</sequence>
<keyword evidence="3" id="KW-1185">Reference proteome</keyword>
<accession>A0A5S9R891</accession>